<feature type="domain" description="Disease resistance protein RPS4B/Roq1-like leucine-rich repeats" evidence="2">
    <location>
        <begin position="150"/>
        <end position="267"/>
    </location>
</feature>
<keyword evidence="4" id="KW-1185">Reference proteome</keyword>
<dbReference type="InterPro" id="IPR044974">
    <property type="entry name" value="Disease_R_plants"/>
</dbReference>
<dbReference type="SUPFAM" id="SSF52058">
    <property type="entry name" value="L domain-like"/>
    <property type="match status" value="1"/>
</dbReference>
<organism evidence="3 4">
    <name type="scientific">Lupinus angustifolius</name>
    <name type="common">Narrow-leaved blue lupine</name>
    <dbReference type="NCBI Taxonomy" id="3871"/>
    <lineage>
        <taxon>Eukaryota</taxon>
        <taxon>Viridiplantae</taxon>
        <taxon>Streptophyta</taxon>
        <taxon>Embryophyta</taxon>
        <taxon>Tracheophyta</taxon>
        <taxon>Spermatophyta</taxon>
        <taxon>Magnoliopsida</taxon>
        <taxon>eudicotyledons</taxon>
        <taxon>Gunneridae</taxon>
        <taxon>Pentapetalae</taxon>
        <taxon>rosids</taxon>
        <taxon>fabids</taxon>
        <taxon>Fabales</taxon>
        <taxon>Fabaceae</taxon>
        <taxon>Papilionoideae</taxon>
        <taxon>50 kb inversion clade</taxon>
        <taxon>genistoids sensu lato</taxon>
        <taxon>core genistoids</taxon>
        <taxon>Genisteae</taxon>
        <taxon>Lupinus</taxon>
    </lineage>
</organism>
<dbReference type="GO" id="GO:0006952">
    <property type="term" value="P:defense response"/>
    <property type="evidence" value="ECO:0007669"/>
    <property type="project" value="InterPro"/>
</dbReference>
<accession>A0A1J7GT10</accession>
<evidence type="ECO:0000256" key="1">
    <source>
        <dbReference type="ARBA" id="ARBA00022821"/>
    </source>
</evidence>
<dbReference type="Gramene" id="OIW03556">
    <property type="protein sequence ID" value="OIW03556"/>
    <property type="gene ID" value="TanjilG_30976"/>
</dbReference>
<dbReference type="EMBL" id="CM007370">
    <property type="protein sequence ID" value="OIW03556.1"/>
    <property type="molecule type" value="Genomic_DNA"/>
</dbReference>
<dbReference type="PANTHER" id="PTHR11017:SF455">
    <property type="entry name" value="NB-ARC DOMAIN PROTEIN"/>
    <property type="match status" value="1"/>
</dbReference>
<dbReference type="Proteomes" id="UP000188354">
    <property type="component" value="Chromosome LG10"/>
</dbReference>
<name>A0A1J7GT10_LUPAN</name>
<protein>
    <recommendedName>
        <fullName evidence="2">Disease resistance protein RPS4B/Roq1-like leucine-rich repeats domain-containing protein</fullName>
    </recommendedName>
</protein>
<dbReference type="Gene3D" id="3.80.10.10">
    <property type="entry name" value="Ribonuclease Inhibitor"/>
    <property type="match status" value="1"/>
</dbReference>
<dbReference type="OMA" id="EMEESIH"/>
<evidence type="ECO:0000313" key="4">
    <source>
        <dbReference type="Proteomes" id="UP000188354"/>
    </source>
</evidence>
<dbReference type="InterPro" id="IPR032675">
    <property type="entry name" value="LRR_dom_sf"/>
</dbReference>
<proteinExistence type="predicted"/>
<dbReference type="InterPro" id="IPR058546">
    <property type="entry name" value="RPS4B/Roq1-like_LRR"/>
</dbReference>
<dbReference type="Pfam" id="PF23286">
    <property type="entry name" value="LRR_13"/>
    <property type="match status" value="1"/>
</dbReference>
<dbReference type="AlphaFoldDB" id="A0A1J7GT10"/>
<dbReference type="PANTHER" id="PTHR11017">
    <property type="entry name" value="LEUCINE-RICH REPEAT-CONTAINING PROTEIN"/>
    <property type="match status" value="1"/>
</dbReference>
<evidence type="ECO:0000259" key="2">
    <source>
        <dbReference type="Pfam" id="PF23286"/>
    </source>
</evidence>
<keyword evidence="1" id="KW-0611">Plant defense</keyword>
<gene>
    <name evidence="3" type="ORF">TanjilG_30976</name>
</gene>
<dbReference type="STRING" id="3871.A0A1J7GT10"/>
<sequence>MLDECNKEVQWSGKAFKKMKNLRILIIGDAIFSTGPQYLPNSLRVIDWSYYPSPSLPPTFIPKELMILKLPESCLQFFQPLKAYIYWFPNCKFLTELPSLREAPLLRRLCLDNCTKLLRIDESVGFLDNLFYLSAKGCTQLEILVPCIKLKALEVLDLAWCSSLKCFPEVLEKMDKIRVIHLDDTDINKLPFSIGNLVGLERLYLRGCKLLKQLPNTIHSLPKVEVIVGYPSKRFRFFDKEKVCSESEISPTAMVVYNRGQGFTHLDVYSECLSSNIFIQLCTPNRLQDPHSELLFEALNRNTVTTEMEESIHFWFLKKFPKITLCCAREPDTYVNDNLVLYFKLNVVINGTTQFSSSCTYINTGDPIYLTQVFLCDLECKSEGVFSEHEWNQVEIFCEFEYPKPCDYEREMTAELRNIKGCVQTNIYVDKEGNCMENIKFNNPMIDEPLSFSFSSSSECIESPLSFF</sequence>
<evidence type="ECO:0000313" key="3">
    <source>
        <dbReference type="EMBL" id="OIW03556.1"/>
    </source>
</evidence>
<reference evidence="3 4" key="1">
    <citation type="journal article" date="2017" name="Plant Biotechnol. J.">
        <title>A comprehensive draft genome sequence for lupin (Lupinus angustifolius), an emerging health food: insights into plant-microbe interactions and legume evolution.</title>
        <authorList>
            <person name="Hane J.K."/>
            <person name="Ming Y."/>
            <person name="Kamphuis L.G."/>
            <person name="Nelson M.N."/>
            <person name="Garg G."/>
            <person name="Atkins C.A."/>
            <person name="Bayer P.E."/>
            <person name="Bravo A."/>
            <person name="Bringans S."/>
            <person name="Cannon S."/>
            <person name="Edwards D."/>
            <person name="Foley R."/>
            <person name="Gao L.L."/>
            <person name="Harrison M.J."/>
            <person name="Huang W."/>
            <person name="Hurgobin B."/>
            <person name="Li S."/>
            <person name="Liu C.W."/>
            <person name="McGrath A."/>
            <person name="Morahan G."/>
            <person name="Murray J."/>
            <person name="Weller J."/>
            <person name="Jian J."/>
            <person name="Singh K.B."/>
        </authorList>
    </citation>
    <scope>NUCLEOTIDE SEQUENCE [LARGE SCALE GENOMIC DNA]</scope>
    <source>
        <strain evidence="4">cv. Tanjil</strain>
        <tissue evidence="3">Whole plant</tissue>
    </source>
</reference>